<dbReference type="Proteomes" id="UP001500603">
    <property type="component" value="Unassembled WGS sequence"/>
</dbReference>
<dbReference type="InterPro" id="IPR044857">
    <property type="entry name" value="T7SS_EccB_R1"/>
</dbReference>
<keyword evidence="12" id="KW-1185">Reference proteome</keyword>
<evidence type="ECO:0000256" key="5">
    <source>
        <dbReference type="ARBA" id="ARBA00022741"/>
    </source>
</evidence>
<keyword evidence="3" id="KW-1003">Cell membrane</keyword>
<dbReference type="RefSeq" id="WP_345497749.1">
    <property type="nucleotide sequence ID" value="NZ_BAABJM010000005.1"/>
</dbReference>
<dbReference type="InterPro" id="IPR042485">
    <property type="entry name" value="T7SS_EccB_R3"/>
</dbReference>
<evidence type="ECO:0000256" key="10">
    <source>
        <dbReference type="SAM" id="Phobius"/>
    </source>
</evidence>
<comment type="subcellular location">
    <subcellularLocation>
        <location evidence="1">Cell membrane</location>
        <topology evidence="1">Single-pass membrane protein</topology>
    </subcellularLocation>
</comment>
<evidence type="ECO:0000256" key="4">
    <source>
        <dbReference type="ARBA" id="ARBA00022692"/>
    </source>
</evidence>
<evidence type="ECO:0000256" key="3">
    <source>
        <dbReference type="ARBA" id="ARBA00022475"/>
    </source>
</evidence>
<dbReference type="Gene3D" id="2.40.50.910">
    <property type="entry name" value="Type VII secretion system EccB, repeat 3 domain"/>
    <property type="match status" value="1"/>
</dbReference>
<evidence type="ECO:0000256" key="2">
    <source>
        <dbReference type="ARBA" id="ARBA00008149"/>
    </source>
</evidence>
<reference evidence="12" key="1">
    <citation type="journal article" date="2019" name="Int. J. Syst. Evol. Microbiol.">
        <title>The Global Catalogue of Microorganisms (GCM) 10K type strain sequencing project: providing services to taxonomists for standard genome sequencing and annotation.</title>
        <authorList>
            <consortium name="The Broad Institute Genomics Platform"/>
            <consortium name="The Broad Institute Genome Sequencing Center for Infectious Disease"/>
            <person name="Wu L."/>
            <person name="Ma J."/>
        </authorList>
    </citation>
    <scope>NUCLEOTIDE SEQUENCE [LARGE SCALE GENOMIC DNA]</scope>
    <source>
        <strain evidence="12">JCM 18298</strain>
    </source>
</reference>
<evidence type="ECO:0000256" key="8">
    <source>
        <dbReference type="ARBA" id="ARBA00022989"/>
    </source>
</evidence>
<keyword evidence="4 10" id="KW-0812">Transmembrane</keyword>
<protein>
    <submittedName>
        <fullName evidence="11">Type VII secretion protein EccB</fullName>
    </submittedName>
</protein>
<organism evidence="11 12">
    <name type="scientific">Nocardia callitridis</name>
    <dbReference type="NCBI Taxonomy" id="648753"/>
    <lineage>
        <taxon>Bacteria</taxon>
        <taxon>Bacillati</taxon>
        <taxon>Actinomycetota</taxon>
        <taxon>Actinomycetes</taxon>
        <taxon>Mycobacteriales</taxon>
        <taxon>Nocardiaceae</taxon>
        <taxon>Nocardia</taxon>
    </lineage>
</organism>
<dbReference type="NCBIfam" id="TIGR03919">
    <property type="entry name" value="T7SS_EccB"/>
    <property type="match status" value="1"/>
</dbReference>
<evidence type="ECO:0000256" key="9">
    <source>
        <dbReference type="ARBA" id="ARBA00023136"/>
    </source>
</evidence>
<evidence type="ECO:0000256" key="1">
    <source>
        <dbReference type="ARBA" id="ARBA00004162"/>
    </source>
</evidence>
<dbReference type="PANTHER" id="PTHR40765">
    <property type="entry name" value="ESX-2 SECRETION SYSTEM ATPASE ECCB2"/>
    <property type="match status" value="1"/>
</dbReference>
<name>A0ABP9KNN5_9NOCA</name>
<evidence type="ECO:0000313" key="11">
    <source>
        <dbReference type="EMBL" id="GAA5062233.1"/>
    </source>
</evidence>
<evidence type="ECO:0000313" key="12">
    <source>
        <dbReference type="Proteomes" id="UP001500603"/>
    </source>
</evidence>
<dbReference type="EMBL" id="BAABJM010000005">
    <property type="protein sequence ID" value="GAA5062233.1"/>
    <property type="molecule type" value="Genomic_DNA"/>
</dbReference>
<keyword evidence="7" id="KW-0067">ATP-binding</keyword>
<proteinExistence type="inferred from homology"/>
<dbReference type="Gene3D" id="3.30.2390.20">
    <property type="entry name" value="Type VII secretion system EccB, repeat 1 domain"/>
    <property type="match status" value="1"/>
</dbReference>
<comment type="caution">
    <text evidence="11">The sequence shown here is derived from an EMBL/GenBank/DDBJ whole genome shotgun (WGS) entry which is preliminary data.</text>
</comment>
<accession>A0ABP9KNN5</accession>
<keyword evidence="5" id="KW-0547">Nucleotide-binding</keyword>
<evidence type="ECO:0000256" key="6">
    <source>
        <dbReference type="ARBA" id="ARBA00022801"/>
    </source>
</evidence>
<dbReference type="Pfam" id="PF05108">
    <property type="entry name" value="T7SS_ESX1_EccB"/>
    <property type="match status" value="1"/>
</dbReference>
<keyword evidence="9 10" id="KW-0472">Membrane</keyword>
<keyword evidence="8 10" id="KW-1133">Transmembrane helix</keyword>
<comment type="similarity">
    <text evidence="2">Belongs to the EccB family.</text>
</comment>
<gene>
    <name evidence="11" type="primary">eccB_1</name>
    <name evidence="11" type="ORF">GCM10023318_45600</name>
</gene>
<evidence type="ECO:0000256" key="7">
    <source>
        <dbReference type="ARBA" id="ARBA00022840"/>
    </source>
</evidence>
<dbReference type="InterPro" id="IPR007795">
    <property type="entry name" value="T7SS_EccB"/>
</dbReference>
<feature type="transmembrane region" description="Helical" evidence="10">
    <location>
        <begin position="43"/>
        <end position="65"/>
    </location>
</feature>
<sequence length="519" mass="53986">MARFRVVTKHQISGWRFLLRRIEHALVRRDASMLDDPQRGRSTALSIGIALVCVCIAGAAVLAFFKPAKKVADQRIVAEKDTGALYVKVGSRLHPALNLTSARLIIGSPDNPVQVAQAELAKYPRGPWVGIPGAPGGILDTGERDSAWTVCDTAKSGASAPVNPATGLPTVGLSAVRSTVIGGPLAIDGDASRPLAAREARLLRDDTTTWLVYRDRDRGVVRAAIDLANSSVVLALGIDATAPVVAASRGLLGAIPEAPPITVPRVPGAGEIVTLGGGLTTPVGSILTVPSPDRGSAYYLVSQTGVVRVDEMLAAMIRNADSQGATTTRAVGPDVIAANLRPGAWPGTSTYPAGAVEIVDPRRSEVTCYQWSRGGNDPGAATELLVGRQLPLSTEEQSRTVDLVTAPNSRGTTADSAYLPRDTGSFVQVTGSEPGSTLRESLFWISDSGVRYGVVVDPSKDAKTADPTLTALGLKSPVPAPWSIVSLFAVGPTLSQQGAKIQHDGIPTDKNVAALGGPP</sequence>
<dbReference type="PANTHER" id="PTHR40765:SF2">
    <property type="entry name" value="ESX-2 SECRETION SYSTEM ATPASE ECCB2"/>
    <property type="match status" value="1"/>
</dbReference>
<keyword evidence="6" id="KW-0378">Hydrolase</keyword>